<keyword evidence="3" id="KW-0813">Transport</keyword>
<evidence type="ECO:0000313" key="10">
    <source>
        <dbReference type="Proteomes" id="UP001044222"/>
    </source>
</evidence>
<sequence>MRDVHLALLSRSLCCNVRTAAFVFTSYYLVSTLLVCVDIAVWVFSGKDLGGFVHSEHLTHGQQIFDTTSNFLLLCMMAISCVFALVGLRKGFSKHLVPFIVQVYLDLGLSMMSLFSGPWGLPGTPTFEESDRLVMQFTGGRQLEPKETARITTIFGVLFVLYLLMKVYTAHIVTKCYYVMKLTGEMKDSQKEESVSVKLPSYDEAVKMPPELLSPACKFI</sequence>
<keyword evidence="10" id="KW-1185">Reference proteome</keyword>
<reference evidence="8" key="2">
    <citation type="journal article" date="2015" name="Fish Shellfish Immunol.">
        <title>Early steps in the European eel (Anguilla anguilla)-Vibrio vulnificus interaction in the gills: Role of the RtxA13 toxin.</title>
        <authorList>
            <person name="Callol A."/>
            <person name="Pajuelo D."/>
            <person name="Ebbesson L."/>
            <person name="Teles M."/>
            <person name="MacKenzie S."/>
            <person name="Amaro C."/>
        </authorList>
    </citation>
    <scope>NUCLEOTIDE SEQUENCE</scope>
</reference>
<evidence type="ECO:0000256" key="5">
    <source>
        <dbReference type="ARBA" id="ARBA00022989"/>
    </source>
</evidence>
<comment type="subcellular location">
    <subcellularLocation>
        <location evidence="1">Endomembrane system</location>
        <topology evidence="1">Multi-pass membrane protein</topology>
    </subcellularLocation>
</comment>
<dbReference type="Proteomes" id="UP001044222">
    <property type="component" value="Chromosome 9"/>
</dbReference>
<feature type="transmembrane region" description="Helical" evidence="7">
    <location>
        <begin position="21"/>
        <end position="44"/>
    </location>
</feature>
<evidence type="ECO:0000313" key="9">
    <source>
        <dbReference type="EMBL" id="KAG5842229.1"/>
    </source>
</evidence>
<accession>A0A0E9XSU8</accession>
<keyword evidence="4 7" id="KW-0812">Transmembrane</keyword>
<evidence type="ECO:0000313" key="8">
    <source>
        <dbReference type="EMBL" id="JAI05808.1"/>
    </source>
</evidence>
<dbReference type="InterPro" id="IPR004687">
    <property type="entry name" value="LAPTM4/5"/>
</dbReference>
<dbReference type="EMBL" id="JAFIRN010000009">
    <property type="protein sequence ID" value="KAG5842229.1"/>
    <property type="molecule type" value="Genomic_DNA"/>
</dbReference>
<evidence type="ECO:0000256" key="1">
    <source>
        <dbReference type="ARBA" id="ARBA00004127"/>
    </source>
</evidence>
<dbReference type="EMBL" id="GBXM01002770">
    <property type="protein sequence ID" value="JAI05808.1"/>
    <property type="molecule type" value="Transcribed_RNA"/>
</dbReference>
<organism evidence="8">
    <name type="scientific">Anguilla anguilla</name>
    <name type="common">European freshwater eel</name>
    <name type="synonym">Muraena anguilla</name>
    <dbReference type="NCBI Taxonomy" id="7936"/>
    <lineage>
        <taxon>Eukaryota</taxon>
        <taxon>Metazoa</taxon>
        <taxon>Chordata</taxon>
        <taxon>Craniata</taxon>
        <taxon>Vertebrata</taxon>
        <taxon>Euteleostomi</taxon>
        <taxon>Actinopterygii</taxon>
        <taxon>Neopterygii</taxon>
        <taxon>Teleostei</taxon>
        <taxon>Anguilliformes</taxon>
        <taxon>Anguillidae</taxon>
        <taxon>Anguilla</taxon>
    </lineage>
</organism>
<evidence type="ECO:0000256" key="4">
    <source>
        <dbReference type="ARBA" id="ARBA00022692"/>
    </source>
</evidence>
<protein>
    <recommendedName>
        <fullName evidence="11">Lysosomal-associated transmembrane protein 5</fullName>
    </recommendedName>
</protein>
<dbReference type="GO" id="GO:0005765">
    <property type="term" value="C:lysosomal membrane"/>
    <property type="evidence" value="ECO:0007669"/>
    <property type="project" value="TreeGrafter"/>
</dbReference>
<keyword evidence="6 7" id="KW-0472">Membrane</keyword>
<dbReference type="OMA" id="KVYMLQV"/>
<dbReference type="InterPro" id="IPR051115">
    <property type="entry name" value="LAPTM_transporter"/>
</dbReference>
<dbReference type="PANTHER" id="PTHR12479">
    <property type="entry name" value="LYSOSOMAL-ASSOCIATED TRANSMEMBRANE PROTEIN"/>
    <property type="match status" value="1"/>
</dbReference>
<feature type="transmembrane region" description="Helical" evidence="7">
    <location>
        <begin position="148"/>
        <end position="165"/>
    </location>
</feature>
<dbReference type="OrthoDB" id="8733516at2759"/>
<reference evidence="9" key="3">
    <citation type="submission" date="2021-01" db="EMBL/GenBank/DDBJ databases">
        <title>A chromosome-scale assembly of European eel, Anguilla anguilla.</title>
        <authorList>
            <person name="Henkel C."/>
            <person name="Jong-Raadsen S.A."/>
            <person name="Dufour S."/>
            <person name="Weltzien F.-A."/>
            <person name="Palstra A.P."/>
            <person name="Pelster B."/>
            <person name="Spaink H.P."/>
            <person name="Van Den Thillart G.E."/>
            <person name="Jansen H."/>
            <person name="Zahm M."/>
            <person name="Klopp C."/>
            <person name="Cedric C."/>
            <person name="Louis A."/>
            <person name="Berthelot C."/>
            <person name="Parey E."/>
            <person name="Roest Crollius H."/>
            <person name="Montfort J."/>
            <person name="Robinson-Rechavi M."/>
            <person name="Bucao C."/>
            <person name="Bouchez O."/>
            <person name="Gislard M."/>
            <person name="Lluch J."/>
            <person name="Milhes M."/>
            <person name="Lampietro C."/>
            <person name="Lopez Roques C."/>
            <person name="Donnadieu C."/>
            <person name="Braasch I."/>
            <person name="Desvignes T."/>
            <person name="Postlethwait J."/>
            <person name="Bobe J."/>
            <person name="Guiguen Y."/>
            <person name="Dirks R."/>
        </authorList>
    </citation>
    <scope>NUCLEOTIDE SEQUENCE</scope>
    <source>
        <strain evidence="9">Tag_6206</strain>
        <tissue evidence="9">Liver</tissue>
    </source>
</reference>
<dbReference type="AlphaFoldDB" id="A0A0E9XSU8"/>
<dbReference type="PANTHER" id="PTHR12479:SF2">
    <property type="entry name" value="LYSOSOMAL-ASSOCIATED TRANSMEMBRANE PROTEIN 5"/>
    <property type="match status" value="1"/>
</dbReference>
<feature type="transmembrane region" description="Helical" evidence="7">
    <location>
        <begin position="64"/>
        <end position="88"/>
    </location>
</feature>
<dbReference type="Pfam" id="PF03821">
    <property type="entry name" value="Mtp"/>
    <property type="match status" value="2"/>
</dbReference>
<feature type="transmembrane region" description="Helical" evidence="7">
    <location>
        <begin position="95"/>
        <end position="115"/>
    </location>
</feature>
<keyword evidence="5 7" id="KW-1133">Transmembrane helix</keyword>
<gene>
    <name evidence="9" type="ORF">ANANG_G00175430</name>
</gene>
<evidence type="ECO:0008006" key="11">
    <source>
        <dbReference type="Google" id="ProtNLM"/>
    </source>
</evidence>
<evidence type="ECO:0000256" key="6">
    <source>
        <dbReference type="ARBA" id="ARBA00023136"/>
    </source>
</evidence>
<dbReference type="GO" id="GO:0012505">
    <property type="term" value="C:endomembrane system"/>
    <property type="evidence" value="ECO:0007669"/>
    <property type="project" value="UniProtKB-SubCell"/>
</dbReference>
<proteinExistence type="inferred from homology"/>
<name>A0A0E9XSU8_ANGAN</name>
<comment type="similarity">
    <text evidence="2">Belongs to the LAPTM4/LAPTM5 transporter family.</text>
</comment>
<evidence type="ECO:0000256" key="7">
    <source>
        <dbReference type="SAM" id="Phobius"/>
    </source>
</evidence>
<evidence type="ECO:0000256" key="3">
    <source>
        <dbReference type="ARBA" id="ARBA00022448"/>
    </source>
</evidence>
<evidence type="ECO:0000256" key="2">
    <source>
        <dbReference type="ARBA" id="ARBA00010076"/>
    </source>
</evidence>
<reference evidence="8" key="1">
    <citation type="submission" date="2014-11" db="EMBL/GenBank/DDBJ databases">
        <authorList>
            <person name="Amaro Gonzalez C."/>
        </authorList>
    </citation>
    <scope>NUCLEOTIDE SEQUENCE</scope>
</reference>